<dbReference type="InterPro" id="IPR016039">
    <property type="entry name" value="Thiolase-like"/>
</dbReference>
<sequence>VPRRVVVTGMGIVSPFGVGVHHFWDCLLAGKSGISTVTKFDTSDFAVKIGGEVKNFQPEDYLNKKELNRLDEFAVLAMAAADEALKHANLENGINDMDRFGVILGSGVGGLQTMEDQNRKMINRGPRAISPFFIPMFIPDIAPGHISIRWGMKGPNYSVVSACASATNAIGDAYRLIQYGDADVILTGGSEAAITPIAYAGFSNMKALSTNNDEPEKASRPFDLKRDGFIMGEGAGLLVLEAADHATARDATIYGEVAGYGATGDAYHITAPAPGGEGAVRAMKRAISDADLNLEDIDYINAHGTSTPYNDKNETAAIRELFGAHADSLSVSSTKSMTGHLLGASGGIEAIACIMTILENKIAPTINYETPDPDCNLDYTPNVSSEREVNVAMSNTFGFGGHNAVLIVKQWED</sequence>
<dbReference type="NCBIfam" id="NF005589">
    <property type="entry name" value="PRK07314.1"/>
    <property type="match status" value="1"/>
</dbReference>
<dbReference type="InterPro" id="IPR000794">
    <property type="entry name" value="Beta-ketoacyl_synthase"/>
</dbReference>
<dbReference type="InterPro" id="IPR014031">
    <property type="entry name" value="Ketoacyl_synth_C"/>
</dbReference>
<dbReference type="CDD" id="cd00834">
    <property type="entry name" value="KAS_I_II"/>
    <property type="match status" value="1"/>
</dbReference>
<evidence type="ECO:0000256" key="3">
    <source>
        <dbReference type="ARBA" id="ARBA00022679"/>
    </source>
</evidence>
<dbReference type="GO" id="GO:0005829">
    <property type="term" value="C:cytosol"/>
    <property type="evidence" value="ECO:0007669"/>
    <property type="project" value="TreeGrafter"/>
</dbReference>
<comment type="similarity">
    <text evidence="1">Belongs to the thiolase-like superfamily. Beta-ketoacyl-ACP synthases family.</text>
</comment>
<dbReference type="InterPro" id="IPR020841">
    <property type="entry name" value="PKS_Beta-ketoAc_synthase_dom"/>
</dbReference>
<keyword evidence="5" id="KW-0443">Lipid metabolism</keyword>
<keyword evidence="4" id="KW-0276">Fatty acid metabolism</keyword>
<organism evidence="9">
    <name type="scientific">marine metagenome</name>
    <dbReference type="NCBI Taxonomy" id="408172"/>
    <lineage>
        <taxon>unclassified sequences</taxon>
        <taxon>metagenomes</taxon>
        <taxon>ecological metagenomes</taxon>
    </lineage>
</organism>
<dbReference type="Pfam" id="PF00109">
    <property type="entry name" value="ketoacyl-synt"/>
    <property type="match status" value="1"/>
</dbReference>
<feature type="non-terminal residue" evidence="9">
    <location>
        <position position="1"/>
    </location>
</feature>
<evidence type="ECO:0000313" key="9">
    <source>
        <dbReference type="EMBL" id="SUZ64771.1"/>
    </source>
</evidence>
<dbReference type="EMBL" id="UINC01000942">
    <property type="protein sequence ID" value="SUZ64771.1"/>
    <property type="molecule type" value="Genomic_DNA"/>
</dbReference>
<dbReference type="GO" id="GO:0006633">
    <property type="term" value="P:fatty acid biosynthetic process"/>
    <property type="evidence" value="ECO:0007669"/>
    <property type="project" value="UniProtKB-KW"/>
</dbReference>
<dbReference type="InterPro" id="IPR014030">
    <property type="entry name" value="Ketoacyl_synth_N"/>
</dbReference>
<keyword evidence="6" id="KW-0275">Fatty acid biosynthesis</keyword>
<evidence type="ECO:0000256" key="7">
    <source>
        <dbReference type="ARBA" id="ARBA00023315"/>
    </source>
</evidence>
<evidence type="ECO:0000256" key="5">
    <source>
        <dbReference type="ARBA" id="ARBA00023098"/>
    </source>
</evidence>
<accession>A0A381PCQ0</accession>
<dbReference type="SUPFAM" id="SSF53901">
    <property type="entry name" value="Thiolase-like"/>
    <property type="match status" value="2"/>
</dbReference>
<dbReference type="PANTHER" id="PTHR11712:SF336">
    <property type="entry name" value="3-OXOACYL-[ACYL-CARRIER-PROTEIN] SYNTHASE, MITOCHONDRIAL"/>
    <property type="match status" value="1"/>
</dbReference>
<dbReference type="InterPro" id="IPR018201">
    <property type="entry name" value="Ketoacyl_synth_AS"/>
</dbReference>
<protein>
    <recommendedName>
        <fullName evidence="8">Ketosynthase family 3 (KS3) domain-containing protein</fullName>
    </recommendedName>
</protein>
<dbReference type="GO" id="GO:0004315">
    <property type="term" value="F:3-oxoacyl-[acyl-carrier-protein] synthase activity"/>
    <property type="evidence" value="ECO:0007669"/>
    <property type="project" value="InterPro"/>
</dbReference>
<dbReference type="PIRSF" id="PIRSF000447">
    <property type="entry name" value="KAS_II"/>
    <property type="match status" value="1"/>
</dbReference>
<evidence type="ECO:0000256" key="6">
    <source>
        <dbReference type="ARBA" id="ARBA00023160"/>
    </source>
</evidence>
<dbReference type="Pfam" id="PF02801">
    <property type="entry name" value="Ketoacyl-synt_C"/>
    <property type="match status" value="1"/>
</dbReference>
<evidence type="ECO:0000256" key="4">
    <source>
        <dbReference type="ARBA" id="ARBA00022832"/>
    </source>
</evidence>
<keyword evidence="2" id="KW-0444">Lipid biosynthesis</keyword>
<evidence type="ECO:0000259" key="8">
    <source>
        <dbReference type="PROSITE" id="PS52004"/>
    </source>
</evidence>
<dbReference type="PROSITE" id="PS52004">
    <property type="entry name" value="KS3_2"/>
    <property type="match status" value="1"/>
</dbReference>
<keyword evidence="3" id="KW-0808">Transferase</keyword>
<reference evidence="9" key="1">
    <citation type="submission" date="2018-05" db="EMBL/GenBank/DDBJ databases">
        <authorList>
            <person name="Lanie J.A."/>
            <person name="Ng W.-L."/>
            <person name="Kazmierczak K.M."/>
            <person name="Andrzejewski T.M."/>
            <person name="Davidsen T.M."/>
            <person name="Wayne K.J."/>
            <person name="Tettelin H."/>
            <person name="Glass J.I."/>
            <person name="Rusch D."/>
            <person name="Podicherti R."/>
            <person name="Tsui H.-C.T."/>
            <person name="Winkler M.E."/>
        </authorList>
    </citation>
    <scope>NUCLEOTIDE SEQUENCE</scope>
</reference>
<dbReference type="FunFam" id="3.40.47.10:FF:000009">
    <property type="entry name" value="3-oxoacyl-[acyl-carrier-protein] synthase 2"/>
    <property type="match status" value="1"/>
</dbReference>
<feature type="domain" description="Ketosynthase family 3 (KS3)" evidence="8">
    <location>
        <begin position="2"/>
        <end position="410"/>
    </location>
</feature>
<evidence type="ECO:0000256" key="1">
    <source>
        <dbReference type="ARBA" id="ARBA00008467"/>
    </source>
</evidence>
<dbReference type="Gene3D" id="3.40.47.10">
    <property type="match status" value="1"/>
</dbReference>
<dbReference type="InterPro" id="IPR017568">
    <property type="entry name" value="3-oxoacyl-ACP_synth-2"/>
</dbReference>
<dbReference type="SMART" id="SM00825">
    <property type="entry name" value="PKS_KS"/>
    <property type="match status" value="1"/>
</dbReference>
<dbReference type="AlphaFoldDB" id="A0A381PCQ0"/>
<proteinExistence type="inferred from homology"/>
<keyword evidence="7" id="KW-0012">Acyltransferase</keyword>
<evidence type="ECO:0000256" key="2">
    <source>
        <dbReference type="ARBA" id="ARBA00022516"/>
    </source>
</evidence>
<dbReference type="NCBIfam" id="NF004970">
    <property type="entry name" value="PRK06333.1"/>
    <property type="match status" value="1"/>
</dbReference>
<dbReference type="NCBIfam" id="TIGR03150">
    <property type="entry name" value="fabF"/>
    <property type="match status" value="1"/>
</dbReference>
<gene>
    <name evidence="9" type="ORF">METZ01_LOCUS17625</name>
</gene>
<name>A0A381PCQ0_9ZZZZ</name>
<dbReference type="PROSITE" id="PS00606">
    <property type="entry name" value="KS3_1"/>
    <property type="match status" value="1"/>
</dbReference>
<dbReference type="PANTHER" id="PTHR11712">
    <property type="entry name" value="POLYKETIDE SYNTHASE-RELATED"/>
    <property type="match status" value="1"/>
</dbReference>